<gene>
    <name evidence="1" type="ORF">HG933_12135</name>
</gene>
<organism evidence="1 2">
    <name type="scientific">Megasphaera elsdenii</name>
    <dbReference type="NCBI Taxonomy" id="907"/>
    <lineage>
        <taxon>Bacteria</taxon>
        <taxon>Bacillati</taxon>
        <taxon>Bacillota</taxon>
        <taxon>Negativicutes</taxon>
        <taxon>Veillonellales</taxon>
        <taxon>Veillonellaceae</taxon>
        <taxon>Megasphaera</taxon>
    </lineage>
</organism>
<evidence type="ECO:0000313" key="2">
    <source>
        <dbReference type="Proteomes" id="UP000536773"/>
    </source>
</evidence>
<dbReference type="Proteomes" id="UP000536773">
    <property type="component" value="Unassembled WGS sequence"/>
</dbReference>
<dbReference type="RefSeq" id="WP_169014094.1">
    <property type="nucleotide sequence ID" value="NZ_JABBJH010000042.1"/>
</dbReference>
<dbReference type="AlphaFoldDB" id="A0A848EXR7"/>
<proteinExistence type="predicted"/>
<name>A0A848EXR7_MEGEL</name>
<reference evidence="1 2" key="1">
    <citation type="submission" date="2020-04" db="EMBL/GenBank/DDBJ databases">
        <authorList>
            <person name="Hitch T.C.A."/>
            <person name="Wylensek D."/>
            <person name="Clavel T."/>
        </authorList>
    </citation>
    <scope>NUCLEOTIDE SEQUENCE [LARGE SCALE GENOMIC DNA]</scope>
    <source>
        <strain evidence="1 2">WCA-386-APC-2A</strain>
    </source>
</reference>
<dbReference type="EMBL" id="JABBJH010000042">
    <property type="protein sequence ID" value="NMK40095.1"/>
    <property type="molecule type" value="Genomic_DNA"/>
</dbReference>
<comment type="caution">
    <text evidence="1">The sequence shown here is derived from an EMBL/GenBank/DDBJ whole genome shotgun (WGS) entry which is preliminary data.</text>
</comment>
<sequence>MTLQEALQQADTQKLAAATYEYHRAADSGPTVYDENRCHGVTKAYYDFIQRLLTLSPKKEDEWQAVKNAQTYPFDEFRREMGWDALPKRAVTEEREDIINTILAIQQTYKMFQRVFTIL</sequence>
<evidence type="ECO:0000313" key="1">
    <source>
        <dbReference type="EMBL" id="NMK40095.1"/>
    </source>
</evidence>
<protein>
    <submittedName>
        <fullName evidence="1">Uncharacterized protein</fullName>
    </submittedName>
</protein>
<accession>A0A848EXR7</accession>